<name>A0AAU9AN06_LYSEN</name>
<dbReference type="Pfam" id="PF12849">
    <property type="entry name" value="PBP_like_2"/>
    <property type="match status" value="1"/>
</dbReference>
<dbReference type="RefSeq" id="WP_172437327.1">
    <property type="nucleotide sequence ID" value="NZ_AP014940.1"/>
</dbReference>
<dbReference type="Gene3D" id="3.40.190.10">
    <property type="entry name" value="Periplasmic binding protein-like II"/>
    <property type="match status" value="2"/>
</dbReference>
<dbReference type="PANTHER" id="PTHR42996">
    <property type="entry name" value="PHOSPHATE-BINDING PROTEIN PSTS"/>
    <property type="match status" value="1"/>
</dbReference>
<gene>
    <name evidence="4" type="ORF">LEN_4337</name>
</gene>
<dbReference type="PANTHER" id="PTHR42996:SF1">
    <property type="entry name" value="PHOSPHATE-BINDING PROTEIN PSTS"/>
    <property type="match status" value="1"/>
</dbReference>
<feature type="chain" id="PRO_5043750923" description="PBP domain-containing protein" evidence="2">
    <location>
        <begin position="23"/>
        <end position="437"/>
    </location>
</feature>
<organism evidence="4 5">
    <name type="scientific">Lysobacter enzymogenes</name>
    <dbReference type="NCBI Taxonomy" id="69"/>
    <lineage>
        <taxon>Bacteria</taxon>
        <taxon>Pseudomonadati</taxon>
        <taxon>Pseudomonadota</taxon>
        <taxon>Gammaproteobacteria</taxon>
        <taxon>Lysobacterales</taxon>
        <taxon>Lysobacteraceae</taxon>
        <taxon>Lysobacter</taxon>
    </lineage>
</organism>
<dbReference type="GeneID" id="83066128"/>
<accession>A0AAU9AN06</accession>
<dbReference type="Proteomes" id="UP000218824">
    <property type="component" value="Chromosome"/>
</dbReference>
<evidence type="ECO:0000259" key="3">
    <source>
        <dbReference type="Pfam" id="PF12849"/>
    </source>
</evidence>
<dbReference type="InterPro" id="IPR024370">
    <property type="entry name" value="PBP_domain"/>
</dbReference>
<keyword evidence="2" id="KW-0732">Signal</keyword>
<dbReference type="SUPFAM" id="SSF53850">
    <property type="entry name" value="Periplasmic binding protein-like II"/>
    <property type="match status" value="1"/>
</dbReference>
<evidence type="ECO:0000256" key="2">
    <source>
        <dbReference type="SAM" id="SignalP"/>
    </source>
</evidence>
<dbReference type="AlphaFoldDB" id="A0AAU9AN06"/>
<comment type="similarity">
    <text evidence="1">Belongs to the PstS family.</text>
</comment>
<dbReference type="EMBL" id="AP014940">
    <property type="protein sequence ID" value="BAV99824.1"/>
    <property type="molecule type" value="Genomic_DNA"/>
</dbReference>
<evidence type="ECO:0000256" key="1">
    <source>
        <dbReference type="ARBA" id="ARBA00008725"/>
    </source>
</evidence>
<dbReference type="KEGG" id="lem:LEN_4337"/>
<protein>
    <recommendedName>
        <fullName evidence="3">PBP domain-containing protein</fullName>
    </recommendedName>
</protein>
<evidence type="ECO:0000313" key="4">
    <source>
        <dbReference type="EMBL" id="BAV99824.1"/>
    </source>
</evidence>
<feature type="signal peptide" evidence="2">
    <location>
        <begin position="1"/>
        <end position="22"/>
    </location>
</feature>
<proteinExistence type="inferred from homology"/>
<evidence type="ECO:0000313" key="5">
    <source>
        <dbReference type="Proteomes" id="UP000218824"/>
    </source>
</evidence>
<sequence length="437" mass="45599">MPRISLVLCLLALAAASGRAAAVDLYGGGADSPAAAYVGDRYLATQPVARLSRDRSIVVPYEFFSIAELGNVQPGRTPVFADFRNRYPADAVSYCRTGSGFGKNVFNGQGPYAADGDCAPNAATGFSALSARPDFIGNDAPYSLADYDAFLLNLQAERGAVVQIPVLAQAVAIVYCDGNGLPPGLNFTTETVCRVFGGNIRDWSDPRLGLNLSPPRPITVVYPSAGSGAGFALSGFLQNNCNGRFDLPAAQFRQSADFVVAVGDALQRYAAASPQPGEAAAVATVRQTAGALSYAGIGEALNQGAMYARVNSFDPATLATPNIAPANVLVGKVLNNGTIGDAPGTLSNAQRNCMRLIAPTAPISSAYPIVGVSYLNAYYAGNADKAPALRNLLRQFLRPIQSNPVDPRVALPPGYAYLDGNALYRGMLNAAINSCIN</sequence>
<reference evidence="4 5" key="1">
    <citation type="journal article" date="2017" name="DNA Res.">
        <title>Complete genome sequence and expression profile of the commercial lytic enzyme producer Lysobacter enzymogenes M497-1.</title>
        <authorList>
            <person name="Takami H."/>
            <person name="Toyoda A."/>
            <person name="Uchiyama I."/>
            <person name="Itoh T."/>
            <person name="Takaki Y."/>
            <person name="Arai W."/>
            <person name="Nishi S."/>
            <person name="Kawai M."/>
            <person name="Shinya K."/>
            <person name="Ikeda H."/>
        </authorList>
    </citation>
    <scope>NUCLEOTIDE SEQUENCE [LARGE SCALE GENOMIC DNA]</scope>
    <source>
        <strain evidence="4 5">M497-1</strain>
    </source>
</reference>
<dbReference type="InterPro" id="IPR050962">
    <property type="entry name" value="Phosphate-bind_PstS"/>
</dbReference>
<feature type="domain" description="PBP" evidence="3">
    <location>
        <begin position="73"/>
        <end position="397"/>
    </location>
</feature>